<accession>A0A930GW71</accession>
<gene>
    <name evidence="1" type="ORF">HXM93_01195</name>
</gene>
<name>A0A930GW71_9FIRM</name>
<protein>
    <recommendedName>
        <fullName evidence="3">DUF2953 domain-containing protein</fullName>
    </recommendedName>
</protein>
<dbReference type="EMBL" id="JABZRD010000042">
    <property type="protein sequence ID" value="MBF1283139.1"/>
    <property type="molecule type" value="Genomic_DNA"/>
</dbReference>
<organism evidence="1 2">
    <name type="scientific">Oribacterium parvum</name>
    <dbReference type="NCBI Taxonomy" id="1501329"/>
    <lineage>
        <taxon>Bacteria</taxon>
        <taxon>Bacillati</taxon>
        <taxon>Bacillota</taxon>
        <taxon>Clostridia</taxon>
        <taxon>Lachnospirales</taxon>
        <taxon>Lachnospiraceae</taxon>
        <taxon>Oribacterium</taxon>
    </lineage>
</organism>
<reference evidence="1" key="1">
    <citation type="submission" date="2020-04" db="EMBL/GenBank/DDBJ databases">
        <title>Deep metagenomics examines the oral microbiome during advanced dental caries in children, revealing novel taxa and co-occurrences with host molecules.</title>
        <authorList>
            <person name="Baker J.L."/>
            <person name="Morton J.T."/>
            <person name="Dinis M."/>
            <person name="Alvarez R."/>
            <person name="Tran N.C."/>
            <person name="Knight R."/>
            <person name="Edlund A."/>
        </authorList>
    </citation>
    <scope>NUCLEOTIDE SEQUENCE</scope>
    <source>
        <strain evidence="1">JCVI_24_bin.2</strain>
    </source>
</reference>
<evidence type="ECO:0000313" key="2">
    <source>
        <dbReference type="Proteomes" id="UP000709351"/>
    </source>
</evidence>
<dbReference type="AlphaFoldDB" id="A0A930GW71"/>
<dbReference type="RefSeq" id="WP_315574721.1">
    <property type="nucleotide sequence ID" value="NZ_CAUTPN010000005.1"/>
</dbReference>
<comment type="caution">
    <text evidence="1">The sequence shown here is derived from an EMBL/GenBank/DDBJ whole genome shotgun (WGS) entry which is preliminary data.</text>
</comment>
<evidence type="ECO:0008006" key="3">
    <source>
        <dbReference type="Google" id="ProtNLM"/>
    </source>
</evidence>
<sequence>MRDTINKWIDFFRDKVRSLKEIQALLKELGKDETREMIAFVLMEGLRFLKTCRIRKAKGSIYFSIEDPATMGQVLEGVALVYPFIQDKITLVPEFGDSYYYGDICLEGKIRLIHLLILLIRLLRNRAFRRLVLKGGKHGK</sequence>
<proteinExistence type="predicted"/>
<dbReference type="Proteomes" id="UP000709351">
    <property type="component" value="Unassembled WGS sequence"/>
</dbReference>
<evidence type="ECO:0000313" key="1">
    <source>
        <dbReference type="EMBL" id="MBF1283139.1"/>
    </source>
</evidence>